<evidence type="ECO:0000313" key="2">
    <source>
        <dbReference type="WBParaSite" id="Hba_03807"/>
    </source>
</evidence>
<sequence>MVGRRKLSAVEMHTITTMIETNNTTQASPPTYIILRMLPERNWIYGLTAELIQSVDGEIRSAKIKAPNGRILHRPINKLYHMEIRAARSVSGTAILKESTMKHAIQQHVSKNGTEKLKSTNRRITFRRTLYMSYSLYALYNSVPLKLEDSTYMTSRERRNYVYKVNEKLSKVPATTLSEPEADTDKFVENE</sequence>
<dbReference type="AlphaFoldDB" id="A0A1I7WFQ6"/>
<proteinExistence type="predicted"/>
<reference evidence="2" key="1">
    <citation type="submission" date="2016-11" db="UniProtKB">
        <authorList>
            <consortium name="WormBaseParasite"/>
        </authorList>
    </citation>
    <scope>IDENTIFICATION</scope>
</reference>
<keyword evidence="1" id="KW-1185">Reference proteome</keyword>
<dbReference type="WBParaSite" id="Hba_03807">
    <property type="protein sequence ID" value="Hba_03807"/>
    <property type="gene ID" value="Hba_03807"/>
</dbReference>
<accession>A0A1I7WFQ6</accession>
<protein>
    <submittedName>
        <fullName evidence="2">DUF5641 domain-containing protein</fullName>
    </submittedName>
</protein>
<dbReference type="Proteomes" id="UP000095283">
    <property type="component" value="Unplaced"/>
</dbReference>
<organism evidence="1 2">
    <name type="scientific">Heterorhabditis bacteriophora</name>
    <name type="common">Entomopathogenic nematode worm</name>
    <dbReference type="NCBI Taxonomy" id="37862"/>
    <lineage>
        <taxon>Eukaryota</taxon>
        <taxon>Metazoa</taxon>
        <taxon>Ecdysozoa</taxon>
        <taxon>Nematoda</taxon>
        <taxon>Chromadorea</taxon>
        <taxon>Rhabditida</taxon>
        <taxon>Rhabditina</taxon>
        <taxon>Rhabditomorpha</taxon>
        <taxon>Strongyloidea</taxon>
        <taxon>Heterorhabditidae</taxon>
        <taxon>Heterorhabditis</taxon>
    </lineage>
</organism>
<evidence type="ECO:0000313" key="1">
    <source>
        <dbReference type="Proteomes" id="UP000095283"/>
    </source>
</evidence>
<name>A0A1I7WFQ6_HETBA</name>